<feature type="binding site" evidence="6">
    <location>
        <position position="181"/>
    </location>
    <ligand>
        <name>biotin</name>
        <dbReference type="ChEBI" id="CHEBI:57586"/>
    </ligand>
</feature>
<dbReference type="OrthoDB" id="9807064at2"/>
<dbReference type="Pfam" id="PF02237">
    <property type="entry name" value="BPL_C"/>
    <property type="match status" value="1"/>
</dbReference>
<comment type="similarity">
    <text evidence="6">Belongs to the biotin--protein ligase family.</text>
</comment>
<dbReference type="InterPro" id="IPR036390">
    <property type="entry name" value="WH_DNA-bd_sf"/>
</dbReference>
<evidence type="ECO:0000256" key="2">
    <source>
        <dbReference type="ARBA" id="ARBA00022741"/>
    </source>
</evidence>
<evidence type="ECO:0000256" key="4">
    <source>
        <dbReference type="ARBA" id="ARBA00023267"/>
    </source>
</evidence>
<dbReference type="PANTHER" id="PTHR12835:SF5">
    <property type="entry name" value="BIOTIN--PROTEIN LIGASE"/>
    <property type="match status" value="1"/>
</dbReference>
<dbReference type="PANTHER" id="PTHR12835">
    <property type="entry name" value="BIOTIN PROTEIN LIGASE"/>
    <property type="match status" value="1"/>
</dbReference>
<dbReference type="Pfam" id="PF03099">
    <property type="entry name" value="BPL_LplA_LipB"/>
    <property type="match status" value="1"/>
</dbReference>
<feature type="binding site" evidence="6">
    <location>
        <begin position="114"/>
        <end position="116"/>
    </location>
    <ligand>
        <name>biotin</name>
        <dbReference type="ChEBI" id="CHEBI:57586"/>
    </ligand>
</feature>
<sequence length="321" mass="34871">MLALLRLLQDGRFHSGEALGAALGVSRSAVWKRLQVLQAEFSLPLHSVRGRGYRLVTPLRLLDADWLNAQVGAPQWRAHVMPNVDSTNAEALRLLPSAPSLPFYVLAERQTSGRGRRGRSWISPFGENLYYSLVVRVEGGVRQLEGMSLVVGLALLQVIHAFGVTAAGLKWPNDVLVGDRKLAGVLLELSGDPADVCHVVIGIGLNVNMLEAEPGVIGQPWTSMRAELGPLLNRNELVSELNQQLSRYLDIQLRGGFAALQAEWQACHLWQGRNVALTAGNEPVEGRVLGVDSSGAIRLCVEGGERVFSGGELSLRLRDDS</sequence>
<feature type="domain" description="BPL/LPL catalytic" evidence="7">
    <location>
        <begin position="70"/>
        <end position="253"/>
    </location>
</feature>
<dbReference type="GO" id="GO:0003677">
    <property type="term" value="F:DNA binding"/>
    <property type="evidence" value="ECO:0007669"/>
    <property type="project" value="UniProtKB-UniRule"/>
</dbReference>
<dbReference type="HAMAP" id="MF_00978">
    <property type="entry name" value="Bifunct_BirA"/>
    <property type="match status" value="1"/>
</dbReference>
<dbReference type="InterPro" id="IPR036388">
    <property type="entry name" value="WH-like_DNA-bd_sf"/>
</dbReference>
<dbReference type="NCBIfam" id="TIGR00121">
    <property type="entry name" value="birA_ligase"/>
    <property type="match status" value="1"/>
</dbReference>
<evidence type="ECO:0000256" key="6">
    <source>
        <dbReference type="HAMAP-Rule" id="MF_00978"/>
    </source>
</evidence>
<evidence type="ECO:0000256" key="3">
    <source>
        <dbReference type="ARBA" id="ARBA00022840"/>
    </source>
</evidence>
<feature type="binding site" evidence="6">
    <location>
        <position position="110"/>
    </location>
    <ligand>
        <name>biotin</name>
        <dbReference type="ChEBI" id="CHEBI:57586"/>
    </ligand>
</feature>
<dbReference type="Gene3D" id="3.30.930.10">
    <property type="entry name" value="Bira Bifunctional Protein, Domain 2"/>
    <property type="match status" value="1"/>
</dbReference>
<dbReference type="InterPro" id="IPR030855">
    <property type="entry name" value="Bifunct_BirA"/>
</dbReference>
<evidence type="ECO:0000259" key="7">
    <source>
        <dbReference type="PROSITE" id="PS51733"/>
    </source>
</evidence>
<keyword evidence="3 6" id="KW-0067">ATP-binding</keyword>
<dbReference type="PROSITE" id="PS51733">
    <property type="entry name" value="BPL_LPL_CATALYTIC"/>
    <property type="match status" value="1"/>
</dbReference>
<dbReference type="InterPro" id="IPR013196">
    <property type="entry name" value="HTH_11"/>
</dbReference>
<feature type="DNA-binding region" description="H-T-H motif" evidence="6">
    <location>
        <begin position="16"/>
        <end position="35"/>
    </location>
</feature>
<proteinExistence type="inferred from homology"/>
<reference evidence="9" key="1">
    <citation type="submission" date="2016-10" db="EMBL/GenBank/DDBJ databases">
        <authorList>
            <person name="Varghese N."/>
            <person name="Submissions S."/>
        </authorList>
    </citation>
    <scope>NUCLEOTIDE SEQUENCE [LARGE SCALE GENOMIC DNA]</scope>
    <source>
        <strain evidence="9">LMG 24016</strain>
    </source>
</reference>
<dbReference type="AlphaFoldDB" id="A0A1I3LAA5"/>
<dbReference type="EC" id="6.3.4.15" evidence="6"/>
<dbReference type="InterPro" id="IPR045864">
    <property type="entry name" value="aa-tRNA-synth_II/BPL/LPL"/>
</dbReference>
<evidence type="ECO:0000256" key="1">
    <source>
        <dbReference type="ARBA" id="ARBA00022598"/>
    </source>
</evidence>
<keyword evidence="2 6" id="KW-0547">Nucleotide-binding</keyword>
<dbReference type="GO" id="GO:0005737">
    <property type="term" value="C:cytoplasm"/>
    <property type="evidence" value="ECO:0007669"/>
    <property type="project" value="TreeGrafter"/>
</dbReference>
<feature type="binding site" evidence="6">
    <location>
        <begin position="86"/>
        <end position="88"/>
    </location>
    <ligand>
        <name>biotin</name>
        <dbReference type="ChEBI" id="CHEBI:57586"/>
    </ligand>
</feature>
<organism evidence="8 9">
    <name type="scientific">Pseudomonas guineae</name>
    <dbReference type="NCBI Taxonomy" id="425504"/>
    <lineage>
        <taxon>Bacteria</taxon>
        <taxon>Pseudomonadati</taxon>
        <taxon>Pseudomonadota</taxon>
        <taxon>Gammaproteobacteria</taxon>
        <taxon>Pseudomonadales</taxon>
        <taxon>Pseudomonadaceae</taxon>
        <taxon>Pseudomonas</taxon>
    </lineage>
</organism>
<dbReference type="RefSeq" id="WP_090243080.1">
    <property type="nucleotide sequence ID" value="NZ_FOQL01000004.1"/>
</dbReference>
<keyword evidence="6" id="KW-0805">Transcription regulation</keyword>
<dbReference type="InterPro" id="IPR008988">
    <property type="entry name" value="Transcriptional_repressor_C"/>
</dbReference>
<dbReference type="GO" id="GO:0005524">
    <property type="term" value="F:ATP binding"/>
    <property type="evidence" value="ECO:0007669"/>
    <property type="project" value="UniProtKB-UniRule"/>
</dbReference>
<keyword evidence="9" id="KW-1185">Reference proteome</keyword>
<evidence type="ECO:0000256" key="5">
    <source>
        <dbReference type="ARBA" id="ARBA00047846"/>
    </source>
</evidence>
<evidence type="ECO:0000313" key="8">
    <source>
        <dbReference type="EMBL" id="SFI81703.1"/>
    </source>
</evidence>
<dbReference type="GO" id="GO:0006355">
    <property type="term" value="P:regulation of DNA-templated transcription"/>
    <property type="evidence" value="ECO:0007669"/>
    <property type="project" value="UniProtKB-UniRule"/>
</dbReference>
<keyword evidence="6" id="KW-0678">Repressor</keyword>
<dbReference type="EMBL" id="FOQL01000004">
    <property type="protein sequence ID" value="SFI81703.1"/>
    <property type="molecule type" value="Genomic_DNA"/>
</dbReference>
<dbReference type="Gene3D" id="2.30.30.100">
    <property type="match status" value="1"/>
</dbReference>
<dbReference type="SUPFAM" id="SSF55681">
    <property type="entry name" value="Class II aaRS and biotin synthetases"/>
    <property type="match status" value="1"/>
</dbReference>
<dbReference type="NCBIfam" id="NF008848">
    <property type="entry name" value="PRK11886.1-3"/>
    <property type="match status" value="1"/>
</dbReference>
<gene>
    <name evidence="6" type="primary">birA</name>
    <name evidence="8" type="ORF">SAMN05216206_2877</name>
</gene>
<keyword evidence="6" id="KW-0238">DNA-binding</keyword>
<dbReference type="GO" id="GO:0004077">
    <property type="term" value="F:biotin--[biotin carboxyl-carrier protein] ligase activity"/>
    <property type="evidence" value="ECO:0007669"/>
    <property type="project" value="UniProtKB-UniRule"/>
</dbReference>
<dbReference type="CDD" id="cd16442">
    <property type="entry name" value="BPL"/>
    <property type="match status" value="1"/>
</dbReference>
<dbReference type="InterPro" id="IPR004408">
    <property type="entry name" value="Biotin_CoA_COase_ligase"/>
</dbReference>
<dbReference type="SUPFAM" id="SSF46785">
    <property type="entry name" value="Winged helix' DNA-binding domain"/>
    <property type="match status" value="1"/>
</dbReference>
<protein>
    <recommendedName>
        <fullName evidence="6">Bifunctional ligase/repressor BirA</fullName>
    </recommendedName>
    <alternativeName>
        <fullName evidence="6">Biotin operon repressor</fullName>
    </alternativeName>
    <alternativeName>
        <fullName evidence="6">Biotin--[acetyl-CoA-carboxylase] ligase</fullName>
        <ecNumber evidence="6">6.3.4.15</ecNumber>
    </alternativeName>
    <alternativeName>
        <fullName evidence="6">Biotin--protein ligase</fullName>
    </alternativeName>
    <alternativeName>
        <fullName evidence="6">Biotin-[acetyl-CoA carboxylase] synthetase</fullName>
    </alternativeName>
</protein>
<comment type="function">
    <text evidence="6">Acts both as a biotin--[acetyl-CoA-carboxylase] ligase and a biotin-operon repressor. In the presence of ATP, BirA activates biotin to form the BirA-biotinyl-5'-adenylate (BirA-bio-5'-AMP or holoBirA) complex. HoloBirA can either transfer the biotinyl moiety to the biotin carboxyl carrier protein (BCCP) subunit of acetyl-CoA carboxylase, or bind to the biotin operator site and inhibit transcription of the operon.</text>
</comment>
<keyword evidence="4 6" id="KW-0092">Biotin</keyword>
<dbReference type="STRING" id="425504.SAMN05216206_2877"/>
<dbReference type="InterPro" id="IPR004143">
    <property type="entry name" value="BPL_LPL_catalytic"/>
</dbReference>
<dbReference type="Pfam" id="PF08279">
    <property type="entry name" value="HTH_11"/>
    <property type="match status" value="1"/>
</dbReference>
<evidence type="ECO:0000313" key="9">
    <source>
        <dbReference type="Proteomes" id="UP000243606"/>
    </source>
</evidence>
<dbReference type="InterPro" id="IPR003142">
    <property type="entry name" value="BPL_C"/>
</dbReference>
<dbReference type="Proteomes" id="UP000243606">
    <property type="component" value="Unassembled WGS sequence"/>
</dbReference>
<comment type="catalytic activity">
    <reaction evidence="5 6">
        <text>biotin + L-lysyl-[protein] + ATP = N(6)-biotinyl-L-lysyl-[protein] + AMP + diphosphate + H(+)</text>
        <dbReference type="Rhea" id="RHEA:11756"/>
        <dbReference type="Rhea" id="RHEA-COMP:9752"/>
        <dbReference type="Rhea" id="RHEA-COMP:10505"/>
        <dbReference type="ChEBI" id="CHEBI:15378"/>
        <dbReference type="ChEBI" id="CHEBI:29969"/>
        <dbReference type="ChEBI" id="CHEBI:30616"/>
        <dbReference type="ChEBI" id="CHEBI:33019"/>
        <dbReference type="ChEBI" id="CHEBI:57586"/>
        <dbReference type="ChEBI" id="CHEBI:83144"/>
        <dbReference type="ChEBI" id="CHEBI:456215"/>
        <dbReference type="EC" id="6.3.4.15"/>
    </reaction>
</comment>
<keyword evidence="1 6" id="KW-0436">Ligase</keyword>
<name>A0A1I3LAA5_9PSED</name>
<keyword evidence="6" id="KW-0804">Transcription</keyword>
<accession>A0A1I3LAA5</accession>
<dbReference type="SUPFAM" id="SSF50037">
    <property type="entry name" value="C-terminal domain of transcriptional repressors"/>
    <property type="match status" value="1"/>
</dbReference>
<dbReference type="Gene3D" id="1.10.10.10">
    <property type="entry name" value="Winged helix-like DNA-binding domain superfamily/Winged helix DNA-binding domain"/>
    <property type="match status" value="1"/>
</dbReference>